<dbReference type="Gene3D" id="1.25.40.20">
    <property type="entry name" value="Ankyrin repeat-containing domain"/>
    <property type="match status" value="1"/>
</dbReference>
<dbReference type="SUPFAM" id="SSF48403">
    <property type="entry name" value="Ankyrin repeat"/>
    <property type="match status" value="1"/>
</dbReference>
<organism evidence="3 4">
    <name type="scientific">Colletotrichum noveboracense</name>
    <dbReference type="NCBI Taxonomy" id="2664923"/>
    <lineage>
        <taxon>Eukaryota</taxon>
        <taxon>Fungi</taxon>
        <taxon>Dikarya</taxon>
        <taxon>Ascomycota</taxon>
        <taxon>Pezizomycotina</taxon>
        <taxon>Sordariomycetes</taxon>
        <taxon>Hypocreomycetidae</taxon>
        <taxon>Glomerellales</taxon>
        <taxon>Glomerellaceae</taxon>
        <taxon>Colletotrichum</taxon>
        <taxon>Colletotrichum gloeosporioides species complex</taxon>
    </lineage>
</organism>
<evidence type="ECO:0000313" key="4">
    <source>
        <dbReference type="Proteomes" id="UP001152533"/>
    </source>
</evidence>
<reference evidence="3" key="1">
    <citation type="submission" date="2022-08" db="EMBL/GenBank/DDBJ databases">
        <authorList>
            <person name="Giroux E."/>
            <person name="Giroux E."/>
        </authorList>
    </citation>
    <scope>NUCLEOTIDE SEQUENCE</scope>
    <source>
        <strain evidence="3">H1091258</strain>
    </source>
</reference>
<keyword evidence="4" id="KW-1185">Reference proteome</keyword>
<protein>
    <recommendedName>
        <fullName evidence="2">Nephrocystin 3-like N-terminal domain-containing protein</fullName>
    </recommendedName>
</protein>
<dbReference type="PANTHER" id="PTHR10039">
    <property type="entry name" value="AMELOGENIN"/>
    <property type="match status" value="1"/>
</dbReference>
<accession>A0A9W4RUT0</accession>
<sequence length="986" mass="112400">MSVAVLYCDHQLQADQTLDELERSIFHQASVDYLTFPEELRQLHRDTRRGFSPSLEKLRSAVRLTSAMSRTLFVVLDALDEANEKVQDLIVDRISNLPFQDVRLFCTSRSLPKFKHMFATTDEIEIAAFDDISIFVRKQVSLQSRLRTIIGTDSGLEKSIVDKVTKEANGSFLMASRYMSSLSQADSKGYLLLTTDYLHLPVNDAYDLTMKRIREPPEADRKRAEQTLSLIFGSTRFYNSTPRLAMKEVQHALATLSYSEYGYDVKSDDLPDIDLIVQCCQGLLVLDGDSVLRPSHDTIDQYLRRDQVLETYLPNALEVLSAACCYYLSQDSLHLAIPATISTAPRGRQERKGDYWKRIDDYHDYQERSEKVFDEFPFLKHASAHFHIYLWKAYGKRFPAILAEKYGGMTDSWNQVVFPDFCATNDLVKRQPVFRLLHQFEQEAGSADSFDNIAWRELCRAVETADKISIDVLLRFDDLRVVSNVQDLTRILTLAIDSGFDGVLPRETMRKLRMKALGHARSEFGTFRIDEQPSISSLQWLIETEHGSSPRSGRDLCVRLLGCFSVSNKATYNILRILIQANMDIHVADADGNTVLRRLLLKAAEHGCDPLLYHLDQEVVHSHVFRSVEVLLAELAIDNENPCFLLALLPRMSSLPRELLVSRFQTKNHSLDRAIIHAFTILLSAPSVECLGTTTDATGRTALSWLASTERCVRRFGECQEEFCEEDTDLIEQLLGRKYATDVNQTDELGRNAVSYATMSSHPCQSVVCKLIEHHADVTKRDVDGMTPILYTAANAEYHSMLWDMIWAYKNANSMDDSNSYTTLCYFAELTLSSDPDVPEPTQKVVSARIDFCSIVLRRIIKYWPIKDLDRILLTFWRFLEKADLDFQSANRRTLRAAMEDAELADIHIMSKVLYFCRQSADEIDLSPPEQWQAVNQQQVEAQTGIDEVRGKNIKGVLSECLTSKMKELCGKRERQISEASRPSIP</sequence>
<evidence type="ECO:0000259" key="2">
    <source>
        <dbReference type="Pfam" id="PF24883"/>
    </source>
</evidence>
<dbReference type="Proteomes" id="UP001152533">
    <property type="component" value="Unassembled WGS sequence"/>
</dbReference>
<dbReference type="InterPro" id="IPR056884">
    <property type="entry name" value="NPHP3-like_N"/>
</dbReference>
<dbReference type="Pfam" id="PF24883">
    <property type="entry name" value="NPHP3_N"/>
    <property type="match status" value="1"/>
</dbReference>
<evidence type="ECO:0000313" key="3">
    <source>
        <dbReference type="EMBL" id="CAI0647751.1"/>
    </source>
</evidence>
<name>A0A9W4RUT0_9PEZI</name>
<evidence type="ECO:0000256" key="1">
    <source>
        <dbReference type="ARBA" id="ARBA00022737"/>
    </source>
</evidence>
<proteinExistence type="predicted"/>
<dbReference type="InterPro" id="IPR036770">
    <property type="entry name" value="Ankyrin_rpt-contain_sf"/>
</dbReference>
<feature type="domain" description="Nephrocystin 3-like N-terminal" evidence="2">
    <location>
        <begin position="2"/>
        <end position="109"/>
    </location>
</feature>
<gene>
    <name evidence="3" type="ORF">CGXH109_LOCUS68801</name>
</gene>
<keyword evidence="1" id="KW-0677">Repeat</keyword>
<dbReference type="AlphaFoldDB" id="A0A9W4RUT0"/>
<dbReference type="PANTHER" id="PTHR10039:SF15">
    <property type="entry name" value="NACHT DOMAIN-CONTAINING PROTEIN"/>
    <property type="match status" value="1"/>
</dbReference>
<comment type="caution">
    <text evidence="3">The sequence shown here is derived from an EMBL/GenBank/DDBJ whole genome shotgun (WGS) entry which is preliminary data.</text>
</comment>
<dbReference type="EMBL" id="CAMGZC010000468">
    <property type="protein sequence ID" value="CAI0647751.1"/>
    <property type="molecule type" value="Genomic_DNA"/>
</dbReference>